<dbReference type="PROSITE" id="PS51462">
    <property type="entry name" value="NUDIX"/>
    <property type="match status" value="1"/>
</dbReference>
<reference evidence="9 11" key="2">
    <citation type="submission" date="2017-01" db="EMBL/GenBank/DDBJ databases">
        <authorList>
            <person name="Mah S.A."/>
            <person name="Swanson W.J."/>
            <person name="Moy G.W."/>
            <person name="Vacquier V.D."/>
        </authorList>
    </citation>
    <scope>NUCLEOTIDE SEQUENCE [LARGE SCALE GENOMIC DNA]</scope>
    <source>
        <strain evidence="9 11">ATCC 29606</strain>
    </source>
</reference>
<dbReference type="Pfam" id="PF00293">
    <property type="entry name" value="NUDIX"/>
    <property type="match status" value="1"/>
</dbReference>
<dbReference type="RefSeq" id="WP_027590693.1">
    <property type="nucleotide sequence ID" value="NZ_FMUP01000001.1"/>
</dbReference>
<feature type="domain" description="Nudix hydrolase" evidence="7">
    <location>
        <begin position="23"/>
        <end position="158"/>
    </location>
</feature>
<proteinExistence type="predicted"/>
<evidence type="ECO:0000256" key="6">
    <source>
        <dbReference type="ARBA" id="ARBA00023211"/>
    </source>
</evidence>
<evidence type="ECO:0000313" key="11">
    <source>
        <dbReference type="Proteomes" id="UP000186079"/>
    </source>
</evidence>
<dbReference type="InterPro" id="IPR000086">
    <property type="entry name" value="NUDIX_hydrolase_dom"/>
</dbReference>
<keyword evidence="5" id="KW-0460">Magnesium</keyword>
<dbReference type="PANTHER" id="PTHR12992:SF11">
    <property type="entry name" value="MITOCHONDRIAL COENZYME A DIPHOSPHATASE NUDT8"/>
    <property type="match status" value="1"/>
</dbReference>
<dbReference type="Proteomes" id="UP000186079">
    <property type="component" value="Unassembled WGS sequence"/>
</dbReference>
<keyword evidence="4" id="KW-0378">Hydrolase</keyword>
<dbReference type="Proteomes" id="UP000030980">
    <property type="component" value="Unassembled WGS sequence"/>
</dbReference>
<evidence type="ECO:0000256" key="4">
    <source>
        <dbReference type="ARBA" id="ARBA00022801"/>
    </source>
</evidence>
<dbReference type="EMBL" id="JTAK01000002">
    <property type="protein sequence ID" value="KHO65493.1"/>
    <property type="molecule type" value="Genomic_DNA"/>
</dbReference>
<dbReference type="Gene3D" id="3.90.79.10">
    <property type="entry name" value="Nucleoside Triphosphate Pyrophosphohydrolase"/>
    <property type="match status" value="1"/>
</dbReference>
<dbReference type="CDD" id="cd03426">
    <property type="entry name" value="NUDIX_CoAse_Nudt7"/>
    <property type="match status" value="1"/>
</dbReference>
<accession>A0A0B3BLZ4</accession>
<dbReference type="SUPFAM" id="SSF55811">
    <property type="entry name" value="Nudix"/>
    <property type="match status" value="1"/>
</dbReference>
<dbReference type="STRING" id="706570.PT85_05360"/>
<keyword evidence="3" id="KW-0479">Metal-binding</keyword>
<evidence type="ECO:0000313" key="9">
    <source>
        <dbReference type="EMBL" id="SIQ54173.1"/>
    </source>
</evidence>
<evidence type="ECO:0000259" key="7">
    <source>
        <dbReference type="PROSITE" id="PS51462"/>
    </source>
</evidence>
<name>A0A0B3BLZ4_9PSED</name>
<dbReference type="InterPro" id="IPR045121">
    <property type="entry name" value="CoAse"/>
</dbReference>
<evidence type="ECO:0000256" key="3">
    <source>
        <dbReference type="ARBA" id="ARBA00022723"/>
    </source>
</evidence>
<dbReference type="AlphaFoldDB" id="A0A0B3BLZ4"/>
<sequence length="202" mass="22736">MQDELLRRIRNYAPRPLEREDRRYPEAAVLVPITRHEEPELVLTLRSSNLSTHGGEVAFPGGRCDPGDPSLADTALREAEEEVGLPPGLVEVIGPLSPLVSLHGIKVTPIVGLVPDFVEYRPNDAEIAAVFQVPLEFFLDYPPETTHRIDYRGVPWYVPCYRYGDFKIWGLTAIMVVELVNLLYDAGIDMRVAPDSFVTLRR</sequence>
<organism evidence="8 10">
    <name type="scientific">Pseudomonas flexibilis</name>
    <dbReference type="NCBI Taxonomy" id="706570"/>
    <lineage>
        <taxon>Bacteria</taxon>
        <taxon>Pseudomonadati</taxon>
        <taxon>Pseudomonadota</taxon>
        <taxon>Gammaproteobacteria</taxon>
        <taxon>Pseudomonadales</taxon>
        <taxon>Pseudomonadaceae</taxon>
        <taxon>Pseudomonas</taxon>
    </lineage>
</organism>
<gene>
    <name evidence="8" type="ORF">PT85_05360</name>
    <name evidence="9" type="ORF">SAMN05421672_107130</name>
</gene>
<dbReference type="NCBIfam" id="NF007980">
    <property type="entry name" value="PRK10707.1"/>
    <property type="match status" value="1"/>
</dbReference>
<dbReference type="EMBL" id="FTMC01000007">
    <property type="protein sequence ID" value="SIQ54173.1"/>
    <property type="molecule type" value="Genomic_DNA"/>
</dbReference>
<evidence type="ECO:0000313" key="8">
    <source>
        <dbReference type="EMBL" id="KHO65493.1"/>
    </source>
</evidence>
<keyword evidence="6" id="KW-0464">Manganese</keyword>
<protein>
    <submittedName>
        <fullName evidence="8">DNA mismatch repair protein MutT</fullName>
    </submittedName>
    <submittedName>
        <fullName evidence="9">NUDIX domain-containing protein</fullName>
    </submittedName>
</protein>
<dbReference type="GO" id="GO:0010945">
    <property type="term" value="F:coenzyme A diphosphatase activity"/>
    <property type="evidence" value="ECO:0007669"/>
    <property type="project" value="InterPro"/>
</dbReference>
<comment type="cofactor">
    <cofactor evidence="2">
        <name>Mg(2+)</name>
        <dbReference type="ChEBI" id="CHEBI:18420"/>
    </cofactor>
</comment>
<keyword evidence="10" id="KW-1185">Reference proteome</keyword>
<dbReference type="PANTHER" id="PTHR12992">
    <property type="entry name" value="NUDIX HYDROLASE"/>
    <property type="match status" value="1"/>
</dbReference>
<comment type="cofactor">
    <cofactor evidence="1">
        <name>Mn(2+)</name>
        <dbReference type="ChEBI" id="CHEBI:29035"/>
    </cofactor>
</comment>
<evidence type="ECO:0000313" key="10">
    <source>
        <dbReference type="Proteomes" id="UP000030980"/>
    </source>
</evidence>
<dbReference type="GO" id="GO:0046872">
    <property type="term" value="F:metal ion binding"/>
    <property type="evidence" value="ECO:0007669"/>
    <property type="project" value="UniProtKB-KW"/>
</dbReference>
<evidence type="ECO:0000256" key="5">
    <source>
        <dbReference type="ARBA" id="ARBA00022842"/>
    </source>
</evidence>
<dbReference type="OrthoDB" id="9802805at2"/>
<dbReference type="InterPro" id="IPR015797">
    <property type="entry name" value="NUDIX_hydrolase-like_dom_sf"/>
</dbReference>
<evidence type="ECO:0000256" key="2">
    <source>
        <dbReference type="ARBA" id="ARBA00001946"/>
    </source>
</evidence>
<dbReference type="PATRIC" id="fig|706570.3.peg.1404"/>
<evidence type="ECO:0000256" key="1">
    <source>
        <dbReference type="ARBA" id="ARBA00001936"/>
    </source>
</evidence>
<reference evidence="8 10" key="1">
    <citation type="submission" date="2014-11" db="EMBL/GenBank/DDBJ databases">
        <title>Genome sequence of Pseudomonas tuomuerensis JCM 14085.</title>
        <authorList>
            <person name="Shin S.-K."/>
            <person name="Yi H."/>
        </authorList>
    </citation>
    <scope>NUCLEOTIDE SEQUENCE [LARGE SCALE GENOMIC DNA]</scope>
    <source>
        <strain evidence="8 10">JCM 14085</strain>
    </source>
</reference>
<accession>A0A0B2DAA6</accession>